<dbReference type="STRING" id="946122.A0A0C2WX34"/>
<dbReference type="Pfam" id="PF18759">
    <property type="entry name" value="Plavaka"/>
    <property type="match status" value="1"/>
</dbReference>
<dbReference type="InterPro" id="IPR041078">
    <property type="entry name" value="Plavaka"/>
</dbReference>
<evidence type="ECO:0000313" key="1">
    <source>
        <dbReference type="EMBL" id="KIL60923.1"/>
    </source>
</evidence>
<name>A0A0C2WX34_AMAMK</name>
<protein>
    <submittedName>
        <fullName evidence="1">Uncharacterized protein</fullName>
    </submittedName>
</protein>
<dbReference type="OrthoDB" id="3199698at2759"/>
<dbReference type="InParanoid" id="A0A0C2WX34"/>
<evidence type="ECO:0000313" key="2">
    <source>
        <dbReference type="Proteomes" id="UP000054549"/>
    </source>
</evidence>
<proteinExistence type="predicted"/>
<feature type="non-terminal residue" evidence="1">
    <location>
        <position position="1"/>
    </location>
</feature>
<gene>
    <name evidence="1" type="ORF">M378DRAFT_83194</name>
</gene>
<keyword evidence="2" id="KW-1185">Reference proteome</keyword>
<dbReference type="Proteomes" id="UP000054549">
    <property type="component" value="Unassembled WGS sequence"/>
</dbReference>
<dbReference type="AlphaFoldDB" id="A0A0C2WX34"/>
<dbReference type="EMBL" id="KN818291">
    <property type="protein sequence ID" value="KIL60923.1"/>
    <property type="molecule type" value="Genomic_DNA"/>
</dbReference>
<sequence>TDYVIESFDPGVIWDDYGIRTDVVPFTHRFPRANIHELISPDLLHQVIKGTFKDHLVAWVCDYLTHTWGTTRGKEIIQDIDQRQGKAFVDSSISVVPSFPGIRRFKQGRDFNQWTGDDSKALMKVRFMYNFVTILRSYIAAINGWVPSEMVQCFAAFMELCYIAHRNAISSHDLTRLKNELRRFHQLRQVFIDVGVRTSISLPCQHAVSHYPRGIQYFGSLNGLCSTITESKHIKVVKEPWRRSNRYNALSQMLTTISRGEQLSALQMLFTSNGMLTGTTASYIKQELWREATAANIFSLDVTDSQRDETVELDDLDFPHAGSSVGPLTPLTYPESQYDIPNGLNISNQLSFNPNFVNFNPGPNGSFFLQPNGMTNLQSLNGFVPNGFNLEGLKANGGIDLCGAGGMSRETIRANPRWHKTQRYDTVFVALDDQPGMRGMVIARVLLFFSFQFRRRNFECTLVNWFVREHDEPHPDTRMWEVHPELEPDGSRVLKVIHIDTIVCGAHLLPVFGEGKIPENLHFQFAPDLFNSYFVNHYADHHIHELITTIS</sequence>
<organism evidence="1 2">
    <name type="scientific">Amanita muscaria (strain Koide BX008)</name>
    <dbReference type="NCBI Taxonomy" id="946122"/>
    <lineage>
        <taxon>Eukaryota</taxon>
        <taxon>Fungi</taxon>
        <taxon>Dikarya</taxon>
        <taxon>Basidiomycota</taxon>
        <taxon>Agaricomycotina</taxon>
        <taxon>Agaricomycetes</taxon>
        <taxon>Agaricomycetidae</taxon>
        <taxon>Agaricales</taxon>
        <taxon>Pluteineae</taxon>
        <taxon>Amanitaceae</taxon>
        <taxon>Amanita</taxon>
    </lineage>
</organism>
<accession>A0A0C2WX34</accession>
<dbReference type="HOGENOM" id="CLU_006344_1_2_1"/>
<reference evidence="1 2" key="1">
    <citation type="submission" date="2014-04" db="EMBL/GenBank/DDBJ databases">
        <title>Evolutionary Origins and Diversification of the Mycorrhizal Mutualists.</title>
        <authorList>
            <consortium name="DOE Joint Genome Institute"/>
            <consortium name="Mycorrhizal Genomics Consortium"/>
            <person name="Kohler A."/>
            <person name="Kuo A."/>
            <person name="Nagy L.G."/>
            <person name="Floudas D."/>
            <person name="Copeland A."/>
            <person name="Barry K.W."/>
            <person name="Cichocki N."/>
            <person name="Veneault-Fourrey C."/>
            <person name="LaButti K."/>
            <person name="Lindquist E.A."/>
            <person name="Lipzen A."/>
            <person name="Lundell T."/>
            <person name="Morin E."/>
            <person name="Murat C."/>
            <person name="Riley R."/>
            <person name="Ohm R."/>
            <person name="Sun H."/>
            <person name="Tunlid A."/>
            <person name="Henrissat B."/>
            <person name="Grigoriev I.V."/>
            <person name="Hibbett D.S."/>
            <person name="Martin F."/>
        </authorList>
    </citation>
    <scope>NUCLEOTIDE SEQUENCE [LARGE SCALE GENOMIC DNA]</scope>
    <source>
        <strain evidence="1 2">Koide BX008</strain>
    </source>
</reference>